<protein>
    <recommendedName>
        <fullName evidence="2">C6 domain-containing protein</fullName>
    </recommendedName>
</protein>
<reference evidence="3" key="1">
    <citation type="submission" date="2023-06" db="EMBL/GenBank/DDBJ databases">
        <authorList>
            <person name="Delattre M."/>
        </authorList>
    </citation>
    <scope>NUCLEOTIDE SEQUENCE</scope>
    <source>
        <strain evidence="3">AF72</strain>
    </source>
</reference>
<name>A0AA36CHG7_9BILA</name>
<dbReference type="InterPro" id="IPR002601">
    <property type="entry name" value="C6_domain"/>
</dbReference>
<gene>
    <name evidence="3" type="ORF">MSPICULIGERA_LOCUS7606</name>
</gene>
<dbReference type="PANTHER" id="PTHR21629">
    <property type="entry name" value="C6 DOMAIN-CONTAINING PROTEIN"/>
    <property type="match status" value="1"/>
</dbReference>
<keyword evidence="1" id="KW-0732">Signal</keyword>
<dbReference type="EMBL" id="CATQJA010001932">
    <property type="protein sequence ID" value="CAJ0569114.1"/>
    <property type="molecule type" value="Genomic_DNA"/>
</dbReference>
<evidence type="ECO:0000313" key="3">
    <source>
        <dbReference type="EMBL" id="CAJ0569114.1"/>
    </source>
</evidence>
<proteinExistence type="predicted"/>
<feature type="non-terminal residue" evidence="3">
    <location>
        <position position="1"/>
    </location>
</feature>
<dbReference type="Proteomes" id="UP001177023">
    <property type="component" value="Unassembled WGS sequence"/>
</dbReference>
<feature type="signal peptide" evidence="1">
    <location>
        <begin position="1"/>
        <end position="21"/>
    </location>
</feature>
<comment type="caution">
    <text evidence="3">The sequence shown here is derived from an EMBL/GenBank/DDBJ whole genome shotgun (WGS) entry which is preliminary data.</text>
</comment>
<feature type="domain" description="C6" evidence="2">
    <location>
        <begin position="49"/>
        <end position="143"/>
    </location>
</feature>
<dbReference type="SMART" id="SM01048">
    <property type="entry name" value="C6"/>
    <property type="match status" value="1"/>
</dbReference>
<dbReference type="AlphaFoldDB" id="A0AA36CHG7"/>
<evidence type="ECO:0000256" key="1">
    <source>
        <dbReference type="SAM" id="SignalP"/>
    </source>
</evidence>
<keyword evidence="4" id="KW-1185">Reference proteome</keyword>
<evidence type="ECO:0000313" key="4">
    <source>
        <dbReference type="Proteomes" id="UP001177023"/>
    </source>
</evidence>
<accession>A0AA36CHG7</accession>
<sequence length="149" mass="15918">MRWTGTLRALVPLLSLHFVDTCIRTVPSTVPTTTTTVAPTTTTTVATGCAGCSTDDITFTPAQGNRTGSIDSSFSGPTTSADGCIHLTAICNGDDGFVSFMQFNYEQGGPVENQLMEQVTTAPLDCRDGVWYYMQRAVFEVDCQQAQAG</sequence>
<dbReference type="PANTHER" id="PTHR21629:SF4">
    <property type="entry name" value="PROTEIN CBG13119"/>
    <property type="match status" value="1"/>
</dbReference>
<evidence type="ECO:0000259" key="2">
    <source>
        <dbReference type="SMART" id="SM01048"/>
    </source>
</evidence>
<feature type="chain" id="PRO_5041330783" description="C6 domain-containing protein" evidence="1">
    <location>
        <begin position="22"/>
        <end position="149"/>
    </location>
</feature>
<organism evidence="3 4">
    <name type="scientific">Mesorhabditis spiculigera</name>
    <dbReference type="NCBI Taxonomy" id="96644"/>
    <lineage>
        <taxon>Eukaryota</taxon>
        <taxon>Metazoa</taxon>
        <taxon>Ecdysozoa</taxon>
        <taxon>Nematoda</taxon>
        <taxon>Chromadorea</taxon>
        <taxon>Rhabditida</taxon>
        <taxon>Rhabditina</taxon>
        <taxon>Rhabditomorpha</taxon>
        <taxon>Rhabditoidea</taxon>
        <taxon>Rhabditidae</taxon>
        <taxon>Mesorhabditinae</taxon>
        <taxon>Mesorhabditis</taxon>
    </lineage>
</organism>